<keyword evidence="3" id="KW-0378">Hydrolase</keyword>
<dbReference type="PANTHER" id="PTHR43784">
    <property type="entry name" value="GDSL-LIKE LIPASE/ACYLHYDROLASE, PUTATIVE (AFU_ORTHOLOGUE AFUA_2G00820)-RELATED"/>
    <property type="match status" value="1"/>
</dbReference>
<evidence type="ECO:0000256" key="1">
    <source>
        <dbReference type="SAM" id="Phobius"/>
    </source>
</evidence>
<dbReference type="RefSeq" id="WP_330160532.1">
    <property type="nucleotide sequence ID" value="NZ_BAAAJA010000009.1"/>
</dbReference>
<evidence type="ECO:0000313" key="4">
    <source>
        <dbReference type="Proteomes" id="UP001348641"/>
    </source>
</evidence>
<dbReference type="InterPro" id="IPR036514">
    <property type="entry name" value="SGNH_hydro_sf"/>
</dbReference>
<name>A0ABU7KWA7_9ACTN</name>
<keyword evidence="1" id="KW-0812">Transmembrane</keyword>
<sequence length="641" mass="66349">MGADGTGGRGAHRRRRDDLAPHLLRGAAAALVATVLVTAFYVVTSRDGDAGVQGRQEQAAPRAIGTPFASLVDEIGISRDNSAANVDLDGAGNSLSSQALAAAGWTPGREVVLLGTELELPDYAPGRPDHVVSDGQLLRLDEDRYGSLTFLATATRTGGAGGGPAVHGTGRVVYTDGAEQEFVLSVPDWVEGPAGDAALSLPYANSAGVGGPSPTLGSVRLYARSVPVDPAREVSHVVLPRVDGDGGRLHLFSVDGRPSSGWTGSWARATSGYLEVGPWQDQTLRLSVRTTAGGHVARIRLDNTFAAEPVTVGAASLALQGDAAGTRGSAIPLTFDGRADTVIPAGGQVFSDPVEILLPPHTDVLVSFHLPELVTAAPVHYAAVDTNYSSEPGSGDQTLDTTGAPFTGRVAQWPFLTGIEVADGPGAIVAFGDSLTDGTRSTRDAHSRWPDVLSTRLAAQPGVLNPGVLNVGVAGNHVVTDGYPGEGVSTNPSGVAMVHRVQRDVFAQSGVETVVVFAGINDLRWGTSPDAVISGLGQIARLAEARGVRVFVATLGPCGGERRCTPEVEQARQQVNAYLRTQIGDPASPFDGVWDFDAVLRDPADPARLLPAYDSGDHIHPGDAGLRALAESVDLQQLVGG</sequence>
<feature type="domain" description="SGNH hydrolase-type esterase" evidence="2">
    <location>
        <begin position="430"/>
        <end position="627"/>
    </location>
</feature>
<dbReference type="EMBL" id="JAUUCC010000076">
    <property type="protein sequence ID" value="MEE2053593.1"/>
    <property type="molecule type" value="Genomic_DNA"/>
</dbReference>
<dbReference type="InterPro" id="IPR053140">
    <property type="entry name" value="GDSL_Rv0518-like"/>
</dbReference>
<feature type="transmembrane region" description="Helical" evidence="1">
    <location>
        <begin position="23"/>
        <end position="43"/>
    </location>
</feature>
<dbReference type="SUPFAM" id="SSF52266">
    <property type="entry name" value="SGNH hydrolase"/>
    <property type="match status" value="1"/>
</dbReference>
<comment type="caution">
    <text evidence="3">The sequence shown here is derived from an EMBL/GenBank/DDBJ whole genome shotgun (WGS) entry which is preliminary data.</text>
</comment>
<organism evidence="3 4">
    <name type="scientific">Nocardiopsis tropica</name>
    <dbReference type="NCBI Taxonomy" id="109330"/>
    <lineage>
        <taxon>Bacteria</taxon>
        <taxon>Bacillati</taxon>
        <taxon>Actinomycetota</taxon>
        <taxon>Actinomycetes</taxon>
        <taxon>Streptosporangiales</taxon>
        <taxon>Nocardiopsidaceae</taxon>
        <taxon>Nocardiopsis</taxon>
    </lineage>
</organism>
<dbReference type="InterPro" id="IPR013830">
    <property type="entry name" value="SGNH_hydro"/>
</dbReference>
<dbReference type="Gene3D" id="3.40.50.1110">
    <property type="entry name" value="SGNH hydrolase"/>
    <property type="match status" value="1"/>
</dbReference>
<keyword evidence="1" id="KW-1133">Transmembrane helix</keyword>
<dbReference type="CDD" id="cd01830">
    <property type="entry name" value="XynE_like"/>
    <property type="match status" value="1"/>
</dbReference>
<proteinExistence type="predicted"/>
<evidence type="ECO:0000313" key="3">
    <source>
        <dbReference type="EMBL" id="MEE2053593.1"/>
    </source>
</evidence>
<gene>
    <name evidence="3" type="ORF">Q8A49_24110</name>
</gene>
<dbReference type="Pfam" id="PF13472">
    <property type="entry name" value="Lipase_GDSL_2"/>
    <property type="match status" value="1"/>
</dbReference>
<accession>A0ABU7KWA7</accession>
<protein>
    <submittedName>
        <fullName evidence="3">SGNH/GDSL hydrolase family protein</fullName>
    </submittedName>
</protein>
<reference evidence="3 4" key="1">
    <citation type="submission" date="2023-07" db="EMBL/GenBank/DDBJ databases">
        <authorList>
            <person name="Girao M."/>
            <person name="Carvalho M.F."/>
        </authorList>
    </citation>
    <scope>NUCLEOTIDE SEQUENCE [LARGE SCALE GENOMIC DNA]</scope>
    <source>
        <strain evidence="3 4">66/93</strain>
    </source>
</reference>
<dbReference type="Proteomes" id="UP001348641">
    <property type="component" value="Unassembled WGS sequence"/>
</dbReference>
<dbReference type="GO" id="GO:0016787">
    <property type="term" value="F:hydrolase activity"/>
    <property type="evidence" value="ECO:0007669"/>
    <property type="project" value="UniProtKB-KW"/>
</dbReference>
<evidence type="ECO:0000259" key="2">
    <source>
        <dbReference type="Pfam" id="PF13472"/>
    </source>
</evidence>
<keyword evidence="1" id="KW-0472">Membrane</keyword>
<dbReference type="PANTHER" id="PTHR43784:SF2">
    <property type="entry name" value="GDSL-LIKE LIPASE_ACYLHYDROLASE, PUTATIVE (AFU_ORTHOLOGUE AFUA_2G00820)-RELATED"/>
    <property type="match status" value="1"/>
</dbReference>